<dbReference type="PANTHER" id="PTHR11533">
    <property type="entry name" value="PROTEASE M1 ZINC METALLOPROTEASE"/>
    <property type="match status" value="1"/>
</dbReference>
<evidence type="ECO:0000256" key="4">
    <source>
        <dbReference type="ARBA" id="ARBA00022723"/>
    </source>
</evidence>
<dbReference type="PRINTS" id="PR00756">
    <property type="entry name" value="ALADIPTASE"/>
</dbReference>
<keyword evidence="3" id="KW-0645">Protease</keyword>
<dbReference type="InParanoid" id="A0A663EXW6"/>
<evidence type="ECO:0000256" key="3">
    <source>
        <dbReference type="ARBA" id="ARBA00022670"/>
    </source>
</evidence>
<keyword evidence="2" id="KW-0031">Aminopeptidase</keyword>
<dbReference type="GO" id="GO:0005615">
    <property type="term" value="C:extracellular space"/>
    <property type="evidence" value="ECO:0007669"/>
    <property type="project" value="TreeGrafter"/>
</dbReference>
<dbReference type="InterPro" id="IPR001930">
    <property type="entry name" value="Peptidase_M1"/>
</dbReference>
<dbReference type="InterPro" id="IPR050344">
    <property type="entry name" value="Peptidase_M1_aminopeptidases"/>
</dbReference>
<dbReference type="GO" id="GO:0005138">
    <property type="term" value="F:interleukin-6 receptor binding"/>
    <property type="evidence" value="ECO:0007669"/>
    <property type="project" value="Ensembl"/>
</dbReference>
<feature type="site" description="Transition state stabilizer" evidence="10">
    <location>
        <position position="212"/>
    </location>
</feature>
<dbReference type="InterPro" id="IPR027268">
    <property type="entry name" value="Peptidase_M4/M1_CTD_sf"/>
</dbReference>
<feature type="domain" description="ERAP1-like C-terminal" evidence="12">
    <location>
        <begin position="453"/>
        <end position="638"/>
    </location>
</feature>
<name>A0A663EXW6_AQUCH</name>
<reference evidence="13" key="1">
    <citation type="submission" date="2025-08" db="UniProtKB">
        <authorList>
            <consortium name="Ensembl"/>
        </authorList>
    </citation>
    <scope>IDENTIFICATION</scope>
</reference>
<dbReference type="InterPro" id="IPR024571">
    <property type="entry name" value="ERAP1-like_C_dom"/>
</dbReference>
<evidence type="ECO:0000256" key="1">
    <source>
        <dbReference type="ARBA" id="ARBA00010136"/>
    </source>
</evidence>
<dbReference type="Proteomes" id="UP000472275">
    <property type="component" value="Chromosome Z"/>
</dbReference>
<accession>A0A663EXW6</accession>
<evidence type="ECO:0000256" key="6">
    <source>
        <dbReference type="ARBA" id="ARBA00022833"/>
    </source>
</evidence>
<dbReference type="Pfam" id="PF01433">
    <property type="entry name" value="Peptidase_M1"/>
    <property type="match status" value="1"/>
</dbReference>
<dbReference type="GO" id="GO:0002502">
    <property type="term" value="P:peptide antigen assembly with MHC class I protein complex"/>
    <property type="evidence" value="ECO:0007669"/>
    <property type="project" value="Ensembl"/>
</dbReference>
<dbReference type="GO" id="GO:0045766">
    <property type="term" value="P:positive regulation of angiogenesis"/>
    <property type="evidence" value="ECO:0007669"/>
    <property type="project" value="Ensembl"/>
</dbReference>
<keyword evidence="5" id="KW-0378">Hydrolase</keyword>
<dbReference type="InterPro" id="IPR034016">
    <property type="entry name" value="M1_APN-typ"/>
</dbReference>
<dbReference type="Pfam" id="PF11838">
    <property type="entry name" value="ERAP1_C"/>
    <property type="match status" value="1"/>
</dbReference>
<dbReference type="GO" id="GO:0016020">
    <property type="term" value="C:membrane"/>
    <property type="evidence" value="ECO:0007669"/>
    <property type="project" value="TreeGrafter"/>
</dbReference>
<keyword evidence="14" id="KW-1185">Reference proteome</keyword>
<dbReference type="CDD" id="cd09601">
    <property type="entry name" value="M1_APN-Q_like"/>
    <property type="match status" value="1"/>
</dbReference>
<evidence type="ECO:0000256" key="10">
    <source>
        <dbReference type="PIRSR" id="PIRSR634016-4"/>
    </source>
</evidence>
<dbReference type="SUPFAM" id="SSF55486">
    <property type="entry name" value="Metalloproteases ('zincins'), catalytic domain"/>
    <property type="match status" value="1"/>
</dbReference>
<keyword evidence="4 9" id="KW-0479">Metal-binding</keyword>
<dbReference type="FunFam" id="1.10.390.10:FF:000006">
    <property type="entry name" value="Puromycin-sensitive aminopeptidase"/>
    <property type="match status" value="1"/>
</dbReference>
<dbReference type="Gene3D" id="1.25.50.20">
    <property type="match status" value="1"/>
</dbReference>
<dbReference type="GO" id="GO:0006509">
    <property type="term" value="P:membrane protein ectodomain proteolysis"/>
    <property type="evidence" value="ECO:0007669"/>
    <property type="project" value="Ensembl"/>
</dbReference>
<dbReference type="GO" id="GO:0005737">
    <property type="term" value="C:cytoplasm"/>
    <property type="evidence" value="ECO:0007669"/>
    <property type="project" value="Ensembl"/>
</dbReference>
<feature type="domain" description="Peptidase M1 membrane alanine aminopeptidase" evidence="11">
    <location>
        <begin position="64"/>
        <end position="248"/>
    </location>
</feature>
<evidence type="ECO:0000256" key="5">
    <source>
        <dbReference type="ARBA" id="ARBA00022801"/>
    </source>
</evidence>
<dbReference type="Gene3D" id="2.60.40.1910">
    <property type="match status" value="1"/>
</dbReference>
<proteinExistence type="inferred from homology"/>
<dbReference type="GO" id="GO:0043171">
    <property type="term" value="P:peptide catabolic process"/>
    <property type="evidence" value="ECO:0007669"/>
    <property type="project" value="TreeGrafter"/>
</dbReference>
<feature type="binding site" evidence="9">
    <location>
        <position position="139"/>
    </location>
    <ligand>
        <name>Zn(2+)</name>
        <dbReference type="ChEBI" id="CHEBI:29105"/>
        <note>catalytic</note>
    </ligand>
</feature>
<dbReference type="Ensembl" id="ENSACCT00020017928.1">
    <property type="protein sequence ID" value="ENSACCP00020017177.1"/>
    <property type="gene ID" value="ENSACCG00020011699.1"/>
</dbReference>
<dbReference type="GO" id="GO:0008270">
    <property type="term" value="F:zinc ion binding"/>
    <property type="evidence" value="ECO:0007669"/>
    <property type="project" value="InterPro"/>
</dbReference>
<keyword evidence="7" id="KW-0482">Metalloprotease</keyword>
<dbReference type="InterPro" id="IPR014782">
    <property type="entry name" value="Peptidase_M1_dom"/>
</dbReference>
<keyword evidence="6 9" id="KW-0862">Zinc</keyword>
<evidence type="ECO:0000259" key="12">
    <source>
        <dbReference type="Pfam" id="PF11838"/>
    </source>
</evidence>
<evidence type="ECO:0000256" key="9">
    <source>
        <dbReference type="PIRSR" id="PIRSR634016-3"/>
    </source>
</evidence>
<dbReference type="GO" id="GO:0042277">
    <property type="term" value="F:peptide binding"/>
    <property type="evidence" value="ECO:0007669"/>
    <property type="project" value="TreeGrafter"/>
</dbReference>
<dbReference type="AlphaFoldDB" id="A0A663EXW6"/>
<evidence type="ECO:0000313" key="13">
    <source>
        <dbReference type="Ensembl" id="ENSACCP00020017177.1"/>
    </source>
</evidence>
<dbReference type="GeneTree" id="ENSGT00940000159086"/>
<reference evidence="13" key="2">
    <citation type="submission" date="2025-09" db="UniProtKB">
        <authorList>
            <consortium name="Ensembl"/>
        </authorList>
    </citation>
    <scope>IDENTIFICATION</scope>
</reference>
<evidence type="ECO:0000256" key="8">
    <source>
        <dbReference type="PIRSR" id="PIRSR634016-1"/>
    </source>
</evidence>
<organism evidence="13 14">
    <name type="scientific">Aquila chrysaetos chrysaetos</name>
    <dbReference type="NCBI Taxonomy" id="223781"/>
    <lineage>
        <taxon>Eukaryota</taxon>
        <taxon>Metazoa</taxon>
        <taxon>Chordata</taxon>
        <taxon>Craniata</taxon>
        <taxon>Vertebrata</taxon>
        <taxon>Euteleostomi</taxon>
        <taxon>Archelosauria</taxon>
        <taxon>Archosauria</taxon>
        <taxon>Dinosauria</taxon>
        <taxon>Saurischia</taxon>
        <taxon>Theropoda</taxon>
        <taxon>Coelurosauria</taxon>
        <taxon>Aves</taxon>
        <taxon>Neognathae</taxon>
        <taxon>Neoaves</taxon>
        <taxon>Telluraves</taxon>
        <taxon>Accipitrimorphae</taxon>
        <taxon>Accipitriformes</taxon>
        <taxon>Accipitridae</taxon>
        <taxon>Accipitrinae</taxon>
        <taxon>Aquila</taxon>
    </lineage>
</organism>
<comment type="similarity">
    <text evidence="1">Belongs to the peptidase M1 family.</text>
</comment>
<dbReference type="PANTHER" id="PTHR11533:SF156">
    <property type="entry name" value="ENDOPLASMIC RETICULUM AMINOPEPTIDASE 1"/>
    <property type="match status" value="1"/>
</dbReference>
<evidence type="ECO:0000256" key="2">
    <source>
        <dbReference type="ARBA" id="ARBA00022438"/>
    </source>
</evidence>
<evidence type="ECO:0000259" key="11">
    <source>
        <dbReference type="Pfam" id="PF01433"/>
    </source>
</evidence>
<comment type="cofactor">
    <cofactor evidence="9">
        <name>Zn(2+)</name>
        <dbReference type="ChEBI" id="CHEBI:29105"/>
    </cofactor>
    <text evidence="9">Binds 1 zinc ion per subunit.</text>
</comment>
<evidence type="ECO:0000256" key="7">
    <source>
        <dbReference type="ARBA" id="ARBA00023049"/>
    </source>
</evidence>
<feature type="active site" description="Proton acceptor" evidence="8">
    <location>
        <position position="140"/>
    </location>
</feature>
<dbReference type="Gene3D" id="1.10.390.10">
    <property type="entry name" value="Neutral Protease Domain 2"/>
    <property type="match status" value="1"/>
</dbReference>
<sequence length="671" mass="76989">SSQVVKSVNIMPWLVKDHFDTTVKMTTYLVAFIISDFKSISKITGHGAKISMYTVPEKINQADYALDAAVKLLDFCEDYFSIPYPLPKQDNCLAAIPDFQSGAMENWGWPTYQESVLFYNSEKSSASSKLWISSMVIAHELQWFGNLVTMEWWNDLWLNVGFAKFMEFMSEDYFLRRCFYAMAVDALNSSQPLSTRVEGPAQILEMFDNVSYEKGSCILNMLRDYLTADVFKAGLLQYLQKYTCTEFLHTHFCFTVSVLPSSTSYMSSFSLATKNKHWTKGETLDVRATMGTWTRQKGFPLLTVTVRGKNVHLQQEYYVTGVDSPSSTGYLWHIPLNYITSKSDTVQRFLMTTKMLLSFRKRWSGLNSGWTQMGMVHYEDDGWDHLINLLKENYTVISSKDRASLINNVSSVNPGFLLITVDLSKPAKQIVPVLQGMNELIAIYRLMERRDMDGTEKQLKVTFLFKYLIDKQYQPCVDKAKGYFTEWQKSNGTLSLPADVKTTVYAVGAQTSEGRDFLLSRYRMNSFSGERENMKLALNLSRSKDKLQWLMDQGLHGDIIRTQDLPFIVVFVAKTSSGYHLPWTFLKENWEKVVEKIVSGVTSQYSTRSQLAQVKFFSSLGEKCVRLHCVQQAIETIETIYNGWIEILRNSKQGCKTTICKLRHLAYVCQK</sequence>
<dbReference type="GO" id="GO:0070006">
    <property type="term" value="F:metalloaminopeptidase activity"/>
    <property type="evidence" value="ECO:0007669"/>
    <property type="project" value="TreeGrafter"/>
</dbReference>
<evidence type="ECO:0000313" key="14">
    <source>
        <dbReference type="Proteomes" id="UP000472275"/>
    </source>
</evidence>
<protein>
    <submittedName>
        <fullName evidence="13">Endoplasmic reticulum aminopeptidase 1</fullName>
    </submittedName>
</protein>